<evidence type="ECO:0000313" key="3">
    <source>
        <dbReference type="Proteomes" id="UP000490939"/>
    </source>
</evidence>
<keyword evidence="3" id="KW-1185">Reference proteome</keyword>
<evidence type="ECO:0000313" key="1">
    <source>
        <dbReference type="EMBL" id="KAE9962612.1"/>
    </source>
</evidence>
<accession>A0A8H3VTL0</accession>
<protein>
    <submittedName>
        <fullName evidence="2">Uncharacterized protein</fullName>
    </submittedName>
</protein>
<organism evidence="2 3">
    <name type="scientific">Venturia inaequalis</name>
    <name type="common">Apple scab fungus</name>
    <dbReference type="NCBI Taxonomy" id="5025"/>
    <lineage>
        <taxon>Eukaryota</taxon>
        <taxon>Fungi</taxon>
        <taxon>Dikarya</taxon>
        <taxon>Ascomycota</taxon>
        <taxon>Pezizomycotina</taxon>
        <taxon>Dothideomycetes</taxon>
        <taxon>Pleosporomycetidae</taxon>
        <taxon>Venturiales</taxon>
        <taxon>Venturiaceae</taxon>
        <taxon>Venturia</taxon>
    </lineage>
</organism>
<dbReference type="Proteomes" id="UP000433883">
    <property type="component" value="Unassembled WGS sequence"/>
</dbReference>
<dbReference type="Proteomes" id="UP000490939">
    <property type="component" value="Unassembled WGS sequence"/>
</dbReference>
<sequence>MFSLQVVPRKRSFSKITIMAPPTGTHLPASPRHLLESRGLLLKASLPDPLPLHRALPGGSDAVYKALKEYTTYYLTLRNTFADAVDKRKAQLNMHLSSNLMSLVTYMRELEALFQHCSDTQLELVSEVQAFLPVLSEPMSLPGLLELFERWEAKLVKTKVNGMIVIRARCVVAARAINPLSMDEEEVAFRERFLGNGDDGSAVKKAKVSTTGE</sequence>
<dbReference type="EMBL" id="WNWQ01001003">
    <property type="protein sequence ID" value="KAE9962612.1"/>
    <property type="molecule type" value="Genomic_DNA"/>
</dbReference>
<dbReference type="EMBL" id="WNWR01000050">
    <property type="protein sequence ID" value="KAE9992703.1"/>
    <property type="molecule type" value="Genomic_DNA"/>
</dbReference>
<name>A0A8H3VTL0_VENIN</name>
<evidence type="ECO:0000313" key="2">
    <source>
        <dbReference type="EMBL" id="KAE9992703.1"/>
    </source>
</evidence>
<dbReference type="AlphaFoldDB" id="A0A8H3VTL0"/>
<gene>
    <name evidence="1" type="ORF">BLS_000113</name>
    <name evidence="2" type="ORF">EG327_008133</name>
</gene>
<comment type="caution">
    <text evidence="2">The sequence shown here is derived from an EMBL/GenBank/DDBJ whole genome shotgun (WGS) entry which is preliminary data.</text>
</comment>
<reference evidence="2 3" key="1">
    <citation type="submission" date="2019-07" db="EMBL/GenBank/DDBJ databases">
        <title>Venturia inaequalis Genome Resource.</title>
        <authorList>
            <person name="Lichtner F.J."/>
        </authorList>
    </citation>
    <scope>NUCLEOTIDE SEQUENCE [LARGE SCALE GENOMIC DNA]</scope>
    <source>
        <strain evidence="1">Bline_iso_100314</strain>
        <strain evidence="2 3">DMI_063113</strain>
    </source>
</reference>
<proteinExistence type="predicted"/>